<dbReference type="EMBL" id="MHTM01000012">
    <property type="protein sequence ID" value="OHA62492.1"/>
    <property type="molecule type" value="Genomic_DNA"/>
</dbReference>
<gene>
    <name evidence="2" type="ORF">A2556_01215</name>
</gene>
<organism evidence="2 3">
    <name type="scientific">Candidatus Vogelbacteria bacterium RIFOXYD2_FULL_44_9</name>
    <dbReference type="NCBI Taxonomy" id="1802441"/>
    <lineage>
        <taxon>Bacteria</taxon>
        <taxon>Candidatus Vogeliibacteriota</taxon>
    </lineage>
</organism>
<protein>
    <submittedName>
        <fullName evidence="2">Uncharacterized protein</fullName>
    </submittedName>
</protein>
<evidence type="ECO:0000256" key="1">
    <source>
        <dbReference type="SAM" id="MobiDB-lite"/>
    </source>
</evidence>
<dbReference type="AlphaFoldDB" id="A0A1G2QR69"/>
<evidence type="ECO:0000313" key="2">
    <source>
        <dbReference type="EMBL" id="OHA62492.1"/>
    </source>
</evidence>
<accession>A0A1G2QR69</accession>
<sequence>MSIDKETIQKYYALLPDEIKAVYSDPEILDEIYDICLRYGVKHLDQVGITQDSVYDIMLGLLKPADFVSHITKTTGMGEDIANLITHDINDQILKPIHLQMVEHHRKLTGATSLPANVEKSDLGFSSTPYPQESTGSREQTDLISEIENPAPATFITRDNFWDKKNNLSASNQRLKNIDQTKVVPQKSEPQKTTPTVKPKFDPYREAF</sequence>
<comment type="caution">
    <text evidence="2">The sequence shown here is derived from an EMBL/GenBank/DDBJ whole genome shotgun (WGS) entry which is preliminary data.</text>
</comment>
<proteinExistence type="predicted"/>
<name>A0A1G2QR69_9BACT</name>
<evidence type="ECO:0000313" key="3">
    <source>
        <dbReference type="Proteomes" id="UP000177140"/>
    </source>
</evidence>
<dbReference type="Proteomes" id="UP000177140">
    <property type="component" value="Unassembled WGS sequence"/>
</dbReference>
<feature type="region of interest" description="Disordered" evidence="1">
    <location>
        <begin position="172"/>
        <end position="208"/>
    </location>
</feature>
<feature type="compositionally biased region" description="Basic and acidic residues" evidence="1">
    <location>
        <begin position="199"/>
        <end position="208"/>
    </location>
</feature>
<reference evidence="2 3" key="1">
    <citation type="journal article" date="2016" name="Nat. Commun.">
        <title>Thousands of microbial genomes shed light on interconnected biogeochemical processes in an aquifer system.</title>
        <authorList>
            <person name="Anantharaman K."/>
            <person name="Brown C.T."/>
            <person name="Hug L.A."/>
            <person name="Sharon I."/>
            <person name="Castelle C.J."/>
            <person name="Probst A.J."/>
            <person name="Thomas B.C."/>
            <person name="Singh A."/>
            <person name="Wilkins M.J."/>
            <person name="Karaoz U."/>
            <person name="Brodie E.L."/>
            <person name="Williams K.H."/>
            <person name="Hubbard S.S."/>
            <person name="Banfield J.F."/>
        </authorList>
    </citation>
    <scope>NUCLEOTIDE SEQUENCE [LARGE SCALE GENOMIC DNA]</scope>
</reference>